<dbReference type="EMBL" id="JAIWYP010000001">
    <property type="protein sequence ID" value="KAH3890038.1"/>
    <property type="molecule type" value="Genomic_DNA"/>
</dbReference>
<gene>
    <name evidence="1" type="ORF">DPMN_014106</name>
</gene>
<name>A0A9D4S4D1_DREPO</name>
<sequence length="189" mass="20693">MPRSRHWKKATARRAVLGRLSDGQHVEEESPVICQAQSPVICQAQSPVICQAQSPVICQAQSPVICQAQSPVICQAQSPVICQAKCENQNDYSEIKLPEKMQAEHRHGIKEIAKECSPAKHATENTSIANNTSNIEDSNLSHTFPLVNDSCFISKSANSELDLLNSSTVTSNFLDYSLLGYHANGPFKC</sequence>
<evidence type="ECO:0000313" key="2">
    <source>
        <dbReference type="Proteomes" id="UP000828390"/>
    </source>
</evidence>
<protein>
    <submittedName>
        <fullName evidence="1">Uncharacterized protein</fullName>
    </submittedName>
</protein>
<dbReference type="AlphaFoldDB" id="A0A9D4S4D1"/>
<dbReference type="Proteomes" id="UP000828390">
    <property type="component" value="Unassembled WGS sequence"/>
</dbReference>
<proteinExistence type="predicted"/>
<comment type="caution">
    <text evidence="1">The sequence shown here is derived from an EMBL/GenBank/DDBJ whole genome shotgun (WGS) entry which is preliminary data.</text>
</comment>
<keyword evidence="2" id="KW-1185">Reference proteome</keyword>
<accession>A0A9D4S4D1</accession>
<reference evidence="1" key="2">
    <citation type="submission" date="2020-11" db="EMBL/GenBank/DDBJ databases">
        <authorList>
            <person name="McCartney M.A."/>
            <person name="Auch B."/>
            <person name="Kono T."/>
            <person name="Mallez S."/>
            <person name="Becker A."/>
            <person name="Gohl D.M."/>
            <person name="Silverstein K.A.T."/>
            <person name="Koren S."/>
            <person name="Bechman K.B."/>
            <person name="Herman A."/>
            <person name="Abrahante J.E."/>
            <person name="Garbe J."/>
        </authorList>
    </citation>
    <scope>NUCLEOTIDE SEQUENCE</scope>
    <source>
        <strain evidence="1">Duluth1</strain>
        <tissue evidence="1">Whole animal</tissue>
    </source>
</reference>
<organism evidence="1 2">
    <name type="scientific">Dreissena polymorpha</name>
    <name type="common">Zebra mussel</name>
    <name type="synonym">Mytilus polymorpha</name>
    <dbReference type="NCBI Taxonomy" id="45954"/>
    <lineage>
        <taxon>Eukaryota</taxon>
        <taxon>Metazoa</taxon>
        <taxon>Spiralia</taxon>
        <taxon>Lophotrochozoa</taxon>
        <taxon>Mollusca</taxon>
        <taxon>Bivalvia</taxon>
        <taxon>Autobranchia</taxon>
        <taxon>Heteroconchia</taxon>
        <taxon>Euheterodonta</taxon>
        <taxon>Imparidentia</taxon>
        <taxon>Neoheterodontei</taxon>
        <taxon>Myida</taxon>
        <taxon>Dreissenoidea</taxon>
        <taxon>Dreissenidae</taxon>
        <taxon>Dreissena</taxon>
    </lineage>
</organism>
<reference evidence="1" key="1">
    <citation type="journal article" date="2019" name="bioRxiv">
        <title>The Genome of the Zebra Mussel, Dreissena polymorpha: A Resource for Invasive Species Research.</title>
        <authorList>
            <person name="McCartney M.A."/>
            <person name="Auch B."/>
            <person name="Kono T."/>
            <person name="Mallez S."/>
            <person name="Zhang Y."/>
            <person name="Obille A."/>
            <person name="Becker A."/>
            <person name="Abrahante J.E."/>
            <person name="Garbe J."/>
            <person name="Badalamenti J.P."/>
            <person name="Herman A."/>
            <person name="Mangelson H."/>
            <person name="Liachko I."/>
            <person name="Sullivan S."/>
            <person name="Sone E.D."/>
            <person name="Koren S."/>
            <person name="Silverstein K.A.T."/>
            <person name="Beckman K.B."/>
            <person name="Gohl D.M."/>
        </authorList>
    </citation>
    <scope>NUCLEOTIDE SEQUENCE</scope>
    <source>
        <strain evidence="1">Duluth1</strain>
        <tissue evidence="1">Whole animal</tissue>
    </source>
</reference>
<evidence type="ECO:0000313" key="1">
    <source>
        <dbReference type="EMBL" id="KAH3890038.1"/>
    </source>
</evidence>